<evidence type="ECO:0000313" key="11">
    <source>
        <dbReference type="EMBL" id="AKO66096.1"/>
    </source>
</evidence>
<organism evidence="11 12">
    <name type="scientific">Methylophilales bacterium MBRS-H7</name>
    <dbReference type="NCBI Taxonomy" id="1623450"/>
    <lineage>
        <taxon>Bacteria</taxon>
        <taxon>Pseudomonadati</taxon>
        <taxon>Pseudomonadota</taxon>
        <taxon>Betaproteobacteria</taxon>
        <taxon>Nitrosomonadales</taxon>
        <taxon>OM43 clade</taxon>
    </lineage>
</organism>
<dbReference type="OrthoDB" id="9804277at2"/>
<accession>A0A0H4IYN5</accession>
<evidence type="ECO:0000256" key="6">
    <source>
        <dbReference type="ARBA" id="ARBA00022989"/>
    </source>
</evidence>
<feature type="transmembrane region" description="Helical" evidence="9">
    <location>
        <begin position="178"/>
        <end position="196"/>
    </location>
</feature>
<keyword evidence="5 9" id="KW-0812">Transmembrane</keyword>
<dbReference type="NCBIfam" id="TIGR00546">
    <property type="entry name" value="lnt"/>
    <property type="match status" value="1"/>
</dbReference>
<dbReference type="PROSITE" id="PS50263">
    <property type="entry name" value="CN_HYDROLASE"/>
    <property type="match status" value="1"/>
</dbReference>
<reference evidence="11 12" key="1">
    <citation type="submission" date="2015-03" db="EMBL/GenBank/DDBJ databases">
        <title>Comparative analysis of the OM43 clade including a novel species from Red Sea uncovers genomic and metabolic diversity among marine methylotrophs.</title>
        <authorList>
            <person name="Jimenez-Infante F."/>
            <person name="Ngugi D.K."/>
            <person name="Vinu M."/>
            <person name="Alam I."/>
            <person name="Kamau A."/>
            <person name="Blom J."/>
            <person name="Bajic V.B."/>
            <person name="Stingl U."/>
        </authorList>
    </citation>
    <scope>NUCLEOTIDE SEQUENCE [LARGE SCALE GENOMIC DNA]</scope>
    <source>
        <strain evidence="11 12">MBRSH7</strain>
    </source>
</reference>
<dbReference type="InterPro" id="IPR004563">
    <property type="entry name" value="Apolipo_AcylTrfase"/>
</dbReference>
<feature type="transmembrane region" description="Helical" evidence="9">
    <location>
        <begin position="460"/>
        <end position="481"/>
    </location>
</feature>
<evidence type="ECO:0000256" key="5">
    <source>
        <dbReference type="ARBA" id="ARBA00022692"/>
    </source>
</evidence>
<dbReference type="InterPro" id="IPR036526">
    <property type="entry name" value="C-N_Hydrolase_sf"/>
</dbReference>
<dbReference type="UniPathway" id="UPA00666"/>
<dbReference type="GO" id="GO:0016410">
    <property type="term" value="F:N-acyltransferase activity"/>
    <property type="evidence" value="ECO:0007669"/>
    <property type="project" value="UniProtKB-UniRule"/>
</dbReference>
<dbReference type="HAMAP" id="MF_01148">
    <property type="entry name" value="Lnt"/>
    <property type="match status" value="1"/>
</dbReference>
<feature type="domain" description="CN hydrolase" evidence="10">
    <location>
        <begin position="212"/>
        <end position="449"/>
    </location>
</feature>
<evidence type="ECO:0000256" key="7">
    <source>
        <dbReference type="ARBA" id="ARBA00023136"/>
    </source>
</evidence>
<feature type="transmembrane region" description="Helical" evidence="9">
    <location>
        <begin position="6"/>
        <end position="39"/>
    </location>
</feature>
<evidence type="ECO:0000259" key="10">
    <source>
        <dbReference type="PROSITE" id="PS50263"/>
    </source>
</evidence>
<comment type="function">
    <text evidence="9">Catalyzes the phospholipid dependent N-acylation of the N-terminal cysteine of apolipoprotein, the last step in lipoprotein maturation.</text>
</comment>
<comment type="pathway">
    <text evidence="9">Protein modification; lipoprotein biosynthesis (N-acyl transfer).</text>
</comment>
<dbReference type="Gene3D" id="3.60.110.10">
    <property type="entry name" value="Carbon-nitrogen hydrolase"/>
    <property type="match status" value="1"/>
</dbReference>
<dbReference type="Pfam" id="PF00795">
    <property type="entry name" value="CN_hydrolase"/>
    <property type="match status" value="1"/>
</dbReference>
<dbReference type="EC" id="2.3.1.269" evidence="9"/>
<comment type="subcellular location">
    <subcellularLocation>
        <location evidence="1 9">Cell membrane</location>
        <topology evidence="1 9">Multi-pass membrane protein</topology>
    </subcellularLocation>
</comment>
<evidence type="ECO:0000256" key="9">
    <source>
        <dbReference type="HAMAP-Rule" id="MF_01148"/>
    </source>
</evidence>
<feature type="transmembrane region" description="Helical" evidence="9">
    <location>
        <begin position="150"/>
        <end position="171"/>
    </location>
</feature>
<dbReference type="InterPro" id="IPR045378">
    <property type="entry name" value="LNT_N"/>
</dbReference>
<dbReference type="PATRIC" id="fig|1623450.3.peg.1040"/>
<keyword evidence="4 9" id="KW-0808">Transferase</keyword>
<dbReference type="SUPFAM" id="SSF56317">
    <property type="entry name" value="Carbon-nitrogen hydrolase"/>
    <property type="match status" value="1"/>
</dbReference>
<dbReference type="AlphaFoldDB" id="A0A0H4IYN5"/>
<keyword evidence="6 9" id="KW-1133">Transmembrane helix</keyword>
<keyword evidence="7 9" id="KW-0472">Membrane</keyword>
<keyword evidence="12" id="KW-1185">Reference proteome</keyword>
<comment type="catalytic activity">
    <reaction evidence="9">
        <text>N-terminal S-1,2-diacyl-sn-glyceryl-L-cysteinyl-[lipoprotein] + a glycerophospholipid = N-acyl-S-1,2-diacyl-sn-glyceryl-L-cysteinyl-[lipoprotein] + a 2-acyl-sn-glycero-3-phospholipid + H(+)</text>
        <dbReference type="Rhea" id="RHEA:48228"/>
        <dbReference type="Rhea" id="RHEA-COMP:14681"/>
        <dbReference type="Rhea" id="RHEA-COMP:14684"/>
        <dbReference type="ChEBI" id="CHEBI:15378"/>
        <dbReference type="ChEBI" id="CHEBI:136912"/>
        <dbReference type="ChEBI" id="CHEBI:140656"/>
        <dbReference type="ChEBI" id="CHEBI:140657"/>
        <dbReference type="ChEBI" id="CHEBI:140660"/>
        <dbReference type="EC" id="2.3.1.269"/>
    </reaction>
</comment>
<dbReference type="GO" id="GO:0005886">
    <property type="term" value="C:plasma membrane"/>
    <property type="evidence" value="ECO:0007669"/>
    <property type="project" value="UniProtKB-SubCell"/>
</dbReference>
<evidence type="ECO:0000256" key="8">
    <source>
        <dbReference type="ARBA" id="ARBA00023315"/>
    </source>
</evidence>
<dbReference type="Pfam" id="PF20154">
    <property type="entry name" value="LNT_N"/>
    <property type="match status" value="1"/>
</dbReference>
<proteinExistence type="inferred from homology"/>
<keyword evidence="8 9" id="KW-0012">Acyltransferase</keyword>
<evidence type="ECO:0000256" key="2">
    <source>
        <dbReference type="ARBA" id="ARBA00010065"/>
    </source>
</evidence>
<dbReference type="PANTHER" id="PTHR38686">
    <property type="entry name" value="APOLIPOPROTEIN N-ACYLTRANSFERASE"/>
    <property type="match status" value="1"/>
</dbReference>
<dbReference type="EMBL" id="CP011002">
    <property type="protein sequence ID" value="AKO66096.1"/>
    <property type="molecule type" value="Genomic_DNA"/>
</dbReference>
<feature type="transmembrane region" description="Helical" evidence="9">
    <location>
        <begin position="51"/>
        <end position="74"/>
    </location>
</feature>
<dbReference type="InterPro" id="IPR003010">
    <property type="entry name" value="C-N_Hydrolase"/>
</dbReference>
<evidence type="ECO:0000256" key="4">
    <source>
        <dbReference type="ARBA" id="ARBA00022679"/>
    </source>
</evidence>
<evidence type="ECO:0000313" key="12">
    <source>
        <dbReference type="Proteomes" id="UP000066549"/>
    </source>
</evidence>
<protein>
    <recommendedName>
        <fullName evidence="9">Apolipoprotein N-acyltransferase</fullName>
        <shortName evidence="9">ALP N-acyltransferase</shortName>
        <ecNumber evidence="9">2.3.1.269</ecNumber>
    </recommendedName>
</protein>
<dbReference type="GO" id="GO:0042158">
    <property type="term" value="P:lipoprotein biosynthetic process"/>
    <property type="evidence" value="ECO:0007669"/>
    <property type="project" value="UniProtKB-UniRule"/>
</dbReference>
<evidence type="ECO:0000256" key="3">
    <source>
        <dbReference type="ARBA" id="ARBA00022475"/>
    </source>
</evidence>
<dbReference type="CDD" id="cd07571">
    <property type="entry name" value="ALP_N-acyl_transferase"/>
    <property type="match status" value="1"/>
</dbReference>
<name>A0A0H4IYN5_9PROT</name>
<evidence type="ECO:0000256" key="1">
    <source>
        <dbReference type="ARBA" id="ARBA00004651"/>
    </source>
</evidence>
<sequence>MTSSLHLIWACLLGSIFVFSFLPFDLFFLPYLIFPAFFFLLDQSDKKLATTLLFGFFFFSTGLYWLILCINNYGGASLTNAVIICSIFYIFLSLFFLPFAFFKKVSLLSAIALFVILEIIREYLFTGFPWLSIGFSQTNNPLVNNYYEIIGSHGVSLVVLIISALLYISFLNKSKRKLSLFLIAFIISTNFLIHLLKPEPTIENNNLNISLLQGNISQSIKWDANRVEEQINVYVDLLNQAKGEVVIFPETAIPLLYKNYPKNFNEAVENKINENKSVIIGSIFEDNGHYLNGAIIKEKNFDQYYFKEHLVPFGEYFPLTEYFGFFYEKILDIPFSNLTPPEIKNNVINISDVNVGLNICYEDIFKTSYDKFNKADLFINLTNDAWYDKSPAAHQHLQIAQARAMEYQKPIVRATNTGVTAYIDAKGTIQNQLPMFTTGVLELSAQTNQYKTIFAKYGYIPLYIILFFMFFANKVTSSALLKVKKKVKSQSNF</sequence>
<feature type="transmembrane region" description="Helical" evidence="9">
    <location>
        <begin position="80"/>
        <end position="100"/>
    </location>
</feature>
<comment type="similarity">
    <text evidence="2 9">Belongs to the CN hydrolase family. Apolipoprotein N-acyltransferase subfamily.</text>
</comment>
<dbReference type="PANTHER" id="PTHR38686:SF1">
    <property type="entry name" value="APOLIPOPROTEIN N-ACYLTRANSFERASE"/>
    <property type="match status" value="1"/>
</dbReference>
<keyword evidence="3 9" id="KW-1003">Cell membrane</keyword>
<gene>
    <name evidence="9" type="primary">lnt</name>
    <name evidence="11" type="ORF">VI33_05225</name>
</gene>
<dbReference type="Proteomes" id="UP000066549">
    <property type="component" value="Chromosome"/>
</dbReference>